<dbReference type="InterPro" id="IPR036188">
    <property type="entry name" value="FAD/NAD-bd_sf"/>
</dbReference>
<dbReference type="PROSITE" id="PS00076">
    <property type="entry name" value="PYRIDINE_REDOX_1"/>
    <property type="match status" value="1"/>
</dbReference>
<comment type="caution">
    <text evidence="12">The sequence shown here is derived from an EMBL/GenBank/DDBJ whole genome shotgun (WGS) entry which is preliminary data.</text>
</comment>
<evidence type="ECO:0000256" key="4">
    <source>
        <dbReference type="ARBA" id="ARBA00022827"/>
    </source>
</evidence>
<reference evidence="12 13" key="1">
    <citation type="submission" date="2014-03" db="EMBL/GenBank/DDBJ databases">
        <title>Draft genome sequence of the novel thermoacidophilic archaea Acidianus copahuensis ALE1 strain, isolated from Copahue volcanic area in Neuquen Argentina.</title>
        <authorList>
            <person name="Urbieta M.S."/>
            <person name="Rascovan N."/>
            <person name="Castro C."/>
            <person name="Revale S."/>
            <person name="Giaveno M.A."/>
            <person name="Vazquez M.P."/>
            <person name="Donati E.R."/>
        </authorList>
    </citation>
    <scope>NUCLEOTIDE SEQUENCE [LARGE SCALE GENOMIC DNA]</scope>
    <source>
        <strain evidence="12 13">ALE1</strain>
    </source>
</reference>
<keyword evidence="6" id="KW-0520">NAD</keyword>
<evidence type="ECO:0000256" key="7">
    <source>
        <dbReference type="ARBA" id="ARBA00023157"/>
    </source>
</evidence>
<dbReference type="Proteomes" id="UP000024332">
    <property type="component" value="Unassembled WGS sequence"/>
</dbReference>
<keyword evidence="4 9" id="KW-0274">FAD</keyword>
<keyword evidence="3 9" id="KW-0285">Flavoprotein</keyword>
<evidence type="ECO:0000256" key="1">
    <source>
        <dbReference type="ARBA" id="ARBA00001974"/>
    </source>
</evidence>
<dbReference type="STRING" id="1160895.CM19_00285"/>
<keyword evidence="7" id="KW-1015">Disulfide bond</keyword>
<evidence type="ECO:0000256" key="5">
    <source>
        <dbReference type="ARBA" id="ARBA00023002"/>
    </source>
</evidence>
<dbReference type="OrthoDB" id="27922at2157"/>
<dbReference type="SUPFAM" id="SSF51905">
    <property type="entry name" value="FAD/NAD(P)-binding domain"/>
    <property type="match status" value="1"/>
</dbReference>
<dbReference type="InterPro" id="IPR016156">
    <property type="entry name" value="FAD/NAD-linked_Rdtase_dimer_sf"/>
</dbReference>
<evidence type="ECO:0000256" key="8">
    <source>
        <dbReference type="ARBA" id="ARBA00023284"/>
    </source>
</evidence>
<dbReference type="InterPro" id="IPR023753">
    <property type="entry name" value="FAD/NAD-binding_dom"/>
</dbReference>
<dbReference type="GO" id="GO:0050660">
    <property type="term" value="F:flavin adenine dinucleotide binding"/>
    <property type="evidence" value="ECO:0007669"/>
    <property type="project" value="TreeGrafter"/>
</dbReference>
<evidence type="ECO:0000313" key="13">
    <source>
        <dbReference type="Proteomes" id="UP000024332"/>
    </source>
</evidence>
<gene>
    <name evidence="12" type="ORF">CM19_00285</name>
</gene>
<dbReference type="SUPFAM" id="SSF55424">
    <property type="entry name" value="FAD/NAD-linked reductases, dimerisation (C-terminal) domain"/>
    <property type="match status" value="1"/>
</dbReference>
<name>A0A031LW58_9CREN</name>
<evidence type="ECO:0000259" key="11">
    <source>
        <dbReference type="Pfam" id="PF07992"/>
    </source>
</evidence>
<dbReference type="PANTHER" id="PTHR22912">
    <property type="entry name" value="DISULFIDE OXIDOREDUCTASE"/>
    <property type="match status" value="1"/>
</dbReference>
<keyword evidence="5 9" id="KW-0560">Oxidoreductase</keyword>
<evidence type="ECO:0000259" key="10">
    <source>
        <dbReference type="Pfam" id="PF02852"/>
    </source>
</evidence>
<dbReference type="PANTHER" id="PTHR22912:SF151">
    <property type="entry name" value="DIHYDROLIPOYL DEHYDROGENASE, MITOCHONDRIAL"/>
    <property type="match status" value="1"/>
</dbReference>
<dbReference type="Gene3D" id="3.50.50.60">
    <property type="entry name" value="FAD/NAD(P)-binding domain"/>
    <property type="match status" value="2"/>
</dbReference>
<dbReference type="GO" id="GO:0004148">
    <property type="term" value="F:dihydrolipoyl dehydrogenase (NADH) activity"/>
    <property type="evidence" value="ECO:0007669"/>
    <property type="project" value="TreeGrafter"/>
</dbReference>
<comment type="similarity">
    <text evidence="2 9">Belongs to the class-I pyridine nucleotide-disulfide oxidoreductase family.</text>
</comment>
<proteinExistence type="inferred from homology"/>
<dbReference type="Gene3D" id="3.30.390.30">
    <property type="match status" value="1"/>
</dbReference>
<evidence type="ECO:0000256" key="3">
    <source>
        <dbReference type="ARBA" id="ARBA00022630"/>
    </source>
</evidence>
<dbReference type="InterPro" id="IPR004099">
    <property type="entry name" value="Pyr_nucl-diS_OxRdtase_dimer"/>
</dbReference>
<dbReference type="PRINTS" id="PR00411">
    <property type="entry name" value="PNDRDTASEI"/>
</dbReference>
<evidence type="ECO:0000256" key="9">
    <source>
        <dbReference type="RuleBase" id="RU003691"/>
    </source>
</evidence>
<feature type="domain" description="FAD/NAD(P)-binding" evidence="11">
    <location>
        <begin position="2"/>
        <end position="289"/>
    </location>
</feature>
<dbReference type="Pfam" id="PF02852">
    <property type="entry name" value="Pyr_redox_dim"/>
    <property type="match status" value="1"/>
</dbReference>
<comment type="cofactor">
    <cofactor evidence="1">
        <name>FAD</name>
        <dbReference type="ChEBI" id="CHEBI:57692"/>
    </cofactor>
</comment>
<sequence>MRTIVVGSGPAGIYTAITASMESKVTLIEKEERLGGTCVLYGCIPSKGMITPVRYYSYLLDLGKAPSLTFDEVRRMGREASSRLSKGVEYMLESHGVEVVHGEGSLKSGGIEVGGQRIDGDFIAVTTGGYREKQEGILYSETLPYVDLDFQSVVIFGGDVGGLEYGWMLKKIGKDVTIVDKNTSLMPYLDKEISQALTNQFRRIGINLLLGKEVKKVEKGKLETSDGSEIRGDVVYVTFGRKAEIRGFENLPHDNYIKVDDYLFTGINGIYAGGDVIGTHTAHHAMYAGSVIGKNILGRKTKFDKTGIPYVVYTDPELAYVGEMKGSCVKVQMASLARPITDRMTSGFLKVCAEGSRIVGAQAFMHDAEDVISIIAMAIRLNLTLDQLSEYVAPHPSYIEAVTEAIRELNQQK</sequence>
<dbReference type="AlphaFoldDB" id="A0A031LW58"/>
<dbReference type="Pfam" id="PF07992">
    <property type="entry name" value="Pyr_redox_2"/>
    <property type="match status" value="1"/>
</dbReference>
<dbReference type="InterPro" id="IPR012999">
    <property type="entry name" value="Pyr_OxRdtase_I_AS"/>
</dbReference>
<evidence type="ECO:0000256" key="6">
    <source>
        <dbReference type="ARBA" id="ARBA00023027"/>
    </source>
</evidence>
<organism evidence="12 13">
    <name type="scientific">Candidatus Acidianus copahuensis</name>
    <dbReference type="NCBI Taxonomy" id="1160895"/>
    <lineage>
        <taxon>Archaea</taxon>
        <taxon>Thermoproteota</taxon>
        <taxon>Thermoprotei</taxon>
        <taxon>Sulfolobales</taxon>
        <taxon>Sulfolobaceae</taxon>
        <taxon>Acidianus</taxon>
    </lineage>
</organism>
<accession>A0A031LW58</accession>
<keyword evidence="13" id="KW-1185">Reference proteome</keyword>
<dbReference type="InterPro" id="IPR050151">
    <property type="entry name" value="Class-I_Pyr_Nuc-Dis_Oxidored"/>
</dbReference>
<dbReference type="GO" id="GO:0006103">
    <property type="term" value="P:2-oxoglutarate metabolic process"/>
    <property type="evidence" value="ECO:0007669"/>
    <property type="project" value="TreeGrafter"/>
</dbReference>
<dbReference type="PRINTS" id="PR00368">
    <property type="entry name" value="FADPNR"/>
</dbReference>
<protein>
    <submittedName>
        <fullName evidence="12">Pyridine nucleotide-disulfide oxidoreductase</fullName>
    </submittedName>
</protein>
<keyword evidence="8 9" id="KW-0676">Redox-active center</keyword>
<dbReference type="RefSeq" id="WP_048098453.1">
    <property type="nucleotide sequence ID" value="NZ_JFZT01000005.1"/>
</dbReference>
<evidence type="ECO:0000256" key="2">
    <source>
        <dbReference type="ARBA" id="ARBA00007532"/>
    </source>
</evidence>
<evidence type="ECO:0000313" key="12">
    <source>
        <dbReference type="EMBL" id="EZQ12041.1"/>
    </source>
</evidence>
<feature type="domain" description="Pyridine nucleotide-disulphide oxidoreductase dimerisation" evidence="10">
    <location>
        <begin position="308"/>
        <end position="405"/>
    </location>
</feature>
<dbReference type="EMBL" id="JFZT01000005">
    <property type="protein sequence ID" value="EZQ12041.1"/>
    <property type="molecule type" value="Genomic_DNA"/>
</dbReference>